<evidence type="ECO:0000313" key="3">
    <source>
        <dbReference type="EMBL" id="GAA4868170.1"/>
    </source>
</evidence>
<evidence type="ECO:0000313" key="4">
    <source>
        <dbReference type="Proteomes" id="UP001501323"/>
    </source>
</evidence>
<comment type="similarity">
    <text evidence="1">Belongs to the bactofilin family.</text>
</comment>
<gene>
    <name evidence="3" type="ORF">GCM10023332_20840</name>
</gene>
<feature type="region of interest" description="Disordered" evidence="2">
    <location>
        <begin position="1"/>
        <end position="52"/>
    </location>
</feature>
<feature type="compositionally biased region" description="Polar residues" evidence="2">
    <location>
        <begin position="16"/>
        <end position="29"/>
    </location>
</feature>
<reference evidence="4" key="1">
    <citation type="journal article" date="2019" name="Int. J. Syst. Evol. Microbiol.">
        <title>The Global Catalogue of Microorganisms (GCM) 10K type strain sequencing project: providing services to taxonomists for standard genome sequencing and annotation.</title>
        <authorList>
            <consortium name="The Broad Institute Genomics Platform"/>
            <consortium name="The Broad Institute Genome Sequencing Center for Infectious Disease"/>
            <person name="Wu L."/>
            <person name="Ma J."/>
        </authorList>
    </citation>
    <scope>NUCLEOTIDE SEQUENCE [LARGE SCALE GENOMIC DNA]</scope>
    <source>
        <strain evidence="4">JCM 18392</strain>
    </source>
</reference>
<protein>
    <submittedName>
        <fullName evidence="3">Polymer-forming cytoskeletal protein</fullName>
    </submittedName>
</protein>
<dbReference type="InterPro" id="IPR007607">
    <property type="entry name" value="BacA/B"/>
</dbReference>
<evidence type="ECO:0000256" key="1">
    <source>
        <dbReference type="ARBA" id="ARBA00044755"/>
    </source>
</evidence>
<dbReference type="PANTHER" id="PTHR35024">
    <property type="entry name" value="HYPOTHETICAL CYTOSOLIC PROTEIN"/>
    <property type="match status" value="1"/>
</dbReference>
<sequence length="173" mass="17936">MAIFNQANTAKKDSPSYANENAQAPSTRETPGAAEFSPTQAAPPRSQAQAEVKESVIASDLTIEGKIEGSGHIRIAGKFKGDVNVKGDLTIEKNAKLNGSVRASKVTVAGELEGNIESAARVELLDSAMMTGDLKAGSLTVAAGSKIRGQVECGWEASDAPKANGKAEHELNS</sequence>
<dbReference type="PANTHER" id="PTHR35024:SF4">
    <property type="entry name" value="POLYMER-FORMING CYTOSKELETAL PROTEIN"/>
    <property type="match status" value="1"/>
</dbReference>
<comment type="caution">
    <text evidence="3">The sequence shown here is derived from an EMBL/GenBank/DDBJ whole genome shotgun (WGS) entry which is preliminary data.</text>
</comment>
<accession>A0ABP9E4K6</accession>
<dbReference type="EMBL" id="BAABJY010000002">
    <property type="protein sequence ID" value="GAA4868170.1"/>
    <property type="molecule type" value="Genomic_DNA"/>
</dbReference>
<evidence type="ECO:0000256" key="2">
    <source>
        <dbReference type="SAM" id="MobiDB-lite"/>
    </source>
</evidence>
<dbReference type="RefSeq" id="WP_425563082.1">
    <property type="nucleotide sequence ID" value="NZ_BAABJY010000002.1"/>
</dbReference>
<proteinExistence type="inferred from homology"/>
<name>A0ABP9E4K6_9GAMM</name>
<dbReference type="Proteomes" id="UP001501323">
    <property type="component" value="Unassembled WGS sequence"/>
</dbReference>
<organism evidence="3 4">
    <name type="scientific">Luteimonas vadosa</name>
    <dbReference type="NCBI Taxonomy" id="1165507"/>
    <lineage>
        <taxon>Bacteria</taxon>
        <taxon>Pseudomonadati</taxon>
        <taxon>Pseudomonadota</taxon>
        <taxon>Gammaproteobacteria</taxon>
        <taxon>Lysobacterales</taxon>
        <taxon>Lysobacteraceae</taxon>
        <taxon>Luteimonas</taxon>
    </lineage>
</organism>
<dbReference type="Pfam" id="PF04519">
    <property type="entry name" value="Bactofilin"/>
    <property type="match status" value="1"/>
</dbReference>
<keyword evidence="4" id="KW-1185">Reference proteome</keyword>